<dbReference type="EMBL" id="MPUH01000956">
    <property type="protein sequence ID" value="OMJ71792.1"/>
    <property type="molecule type" value="Genomic_DNA"/>
</dbReference>
<protein>
    <submittedName>
        <fullName evidence="2">Uncharacterized protein</fullName>
    </submittedName>
</protein>
<name>A0A1R2B4U8_9CILI</name>
<organism evidence="2 3">
    <name type="scientific">Stentor coeruleus</name>
    <dbReference type="NCBI Taxonomy" id="5963"/>
    <lineage>
        <taxon>Eukaryota</taxon>
        <taxon>Sar</taxon>
        <taxon>Alveolata</taxon>
        <taxon>Ciliophora</taxon>
        <taxon>Postciliodesmatophora</taxon>
        <taxon>Heterotrichea</taxon>
        <taxon>Heterotrichida</taxon>
        <taxon>Stentoridae</taxon>
        <taxon>Stentor</taxon>
    </lineage>
</organism>
<accession>A0A1R2B4U8</accession>
<keyword evidence="3" id="KW-1185">Reference proteome</keyword>
<feature type="compositionally biased region" description="Polar residues" evidence="1">
    <location>
        <begin position="46"/>
        <end position="57"/>
    </location>
</feature>
<reference evidence="2 3" key="1">
    <citation type="submission" date="2016-11" db="EMBL/GenBank/DDBJ databases">
        <title>The macronuclear genome of Stentor coeruleus: a giant cell with tiny introns.</title>
        <authorList>
            <person name="Slabodnick M."/>
            <person name="Ruby J.G."/>
            <person name="Reiff S.B."/>
            <person name="Swart E.C."/>
            <person name="Gosai S."/>
            <person name="Prabakaran S."/>
            <person name="Witkowska E."/>
            <person name="Larue G.E."/>
            <person name="Fisher S."/>
            <person name="Freeman R.M."/>
            <person name="Gunawardena J."/>
            <person name="Chu W."/>
            <person name="Stover N.A."/>
            <person name="Gregory B.D."/>
            <person name="Nowacki M."/>
            <person name="Derisi J."/>
            <person name="Roy S.W."/>
            <person name="Marshall W.F."/>
            <person name="Sood P."/>
        </authorList>
    </citation>
    <scope>NUCLEOTIDE SEQUENCE [LARGE SCALE GENOMIC DNA]</scope>
    <source>
        <strain evidence="2">WM001</strain>
    </source>
</reference>
<proteinExistence type="predicted"/>
<feature type="compositionally biased region" description="Polar residues" evidence="1">
    <location>
        <begin position="132"/>
        <end position="144"/>
    </location>
</feature>
<feature type="region of interest" description="Disordered" evidence="1">
    <location>
        <begin position="108"/>
        <end position="144"/>
    </location>
</feature>
<dbReference type="Proteomes" id="UP000187209">
    <property type="component" value="Unassembled WGS sequence"/>
</dbReference>
<feature type="region of interest" description="Disordered" evidence="1">
    <location>
        <begin position="43"/>
        <end position="63"/>
    </location>
</feature>
<gene>
    <name evidence="2" type="ORF">SteCoe_29913</name>
</gene>
<dbReference type="AlphaFoldDB" id="A0A1R2B4U8"/>
<evidence type="ECO:0000313" key="2">
    <source>
        <dbReference type="EMBL" id="OMJ71792.1"/>
    </source>
</evidence>
<comment type="caution">
    <text evidence="2">The sequence shown here is derived from an EMBL/GenBank/DDBJ whole genome shotgun (WGS) entry which is preliminary data.</text>
</comment>
<evidence type="ECO:0000256" key="1">
    <source>
        <dbReference type="SAM" id="MobiDB-lite"/>
    </source>
</evidence>
<evidence type="ECO:0000313" key="3">
    <source>
        <dbReference type="Proteomes" id="UP000187209"/>
    </source>
</evidence>
<sequence length="144" mass="16310">MNSMKTRKILTTSEPEQCRLKVIKTCKIFGKINVTVRLFMTPPATPTNTKVISSVRSSPGLESKIQDSYTESLSIKDSITTQDPSDFIEPPQNLTIPSLQEYILHTSDHKHNQHNEAQPLPKRLKPPLSPKAYQNNNTKFFTKS</sequence>